<feature type="transmembrane region" description="Helical" evidence="1">
    <location>
        <begin position="35"/>
        <end position="57"/>
    </location>
</feature>
<evidence type="ECO:0000313" key="2">
    <source>
        <dbReference type="EMBL" id="OAT53998.1"/>
    </source>
</evidence>
<dbReference type="PATRIC" id="fig|1354272.4.peg.696"/>
<dbReference type="GO" id="GO:0140911">
    <property type="term" value="F:pore-forming activity"/>
    <property type="evidence" value="ECO:0007669"/>
    <property type="project" value="InterPro"/>
</dbReference>
<sequence>MRMEKITTTTSYITSAGGTLYWLKQLLDGFSSEQWAAIGVLGSLLFGLLTFLTNLYFKRKEFKLRERANSGKDTH</sequence>
<evidence type="ECO:0000313" key="3">
    <source>
        <dbReference type="Proteomes" id="UP000078224"/>
    </source>
</evidence>
<accession>A0A1B7K1H9</accession>
<keyword evidence="1" id="KW-1133">Transmembrane helix</keyword>
<evidence type="ECO:0000256" key="1">
    <source>
        <dbReference type="SAM" id="Phobius"/>
    </source>
</evidence>
<keyword evidence="3" id="KW-1185">Reference proteome</keyword>
<keyword evidence="1" id="KW-0812">Transmembrane</keyword>
<comment type="caution">
    <text evidence="2">The sequence shown here is derived from an EMBL/GenBank/DDBJ whole genome shotgun (WGS) entry which is preliminary data.</text>
</comment>
<dbReference type="Pfam" id="PF04971">
    <property type="entry name" value="Phage_holin_2_1"/>
    <property type="match status" value="1"/>
</dbReference>
<protein>
    <submittedName>
        <fullName evidence="2">Putative holin protein</fullName>
    </submittedName>
</protein>
<dbReference type="GO" id="GO:0001907">
    <property type="term" value="P:symbiont-mediated killing of host cell"/>
    <property type="evidence" value="ECO:0007669"/>
    <property type="project" value="InterPro"/>
</dbReference>
<name>A0A1B7K1H9_9GAMM</name>
<proteinExistence type="predicted"/>
<dbReference type="PIRSF" id="PIRSF030786">
    <property type="entry name" value="Lysis_S"/>
    <property type="match status" value="1"/>
</dbReference>
<dbReference type="RefSeq" id="WP_068907541.1">
    <property type="nucleotide sequence ID" value="NZ_LXEW01000013.1"/>
</dbReference>
<reference evidence="2 3" key="1">
    <citation type="submission" date="2016-04" db="EMBL/GenBank/DDBJ databases">
        <title>ATOL: Assembling a taxonomically balanced genome-scale reconstruction of the evolutionary history of the Enterobacteriaceae.</title>
        <authorList>
            <person name="Plunkett G.III."/>
            <person name="Neeno-Eckwall E.C."/>
            <person name="Glasner J.D."/>
            <person name="Perna N.T."/>
        </authorList>
    </citation>
    <scope>NUCLEOTIDE SEQUENCE [LARGE SCALE GENOMIC DNA]</scope>
    <source>
        <strain evidence="2 3">ATCC 35613</strain>
    </source>
</reference>
<dbReference type="EMBL" id="LXEW01000013">
    <property type="protein sequence ID" value="OAT53998.1"/>
    <property type="molecule type" value="Genomic_DNA"/>
</dbReference>
<organism evidence="2 3">
    <name type="scientific">Providencia heimbachae ATCC 35613</name>
    <dbReference type="NCBI Taxonomy" id="1354272"/>
    <lineage>
        <taxon>Bacteria</taxon>
        <taxon>Pseudomonadati</taxon>
        <taxon>Pseudomonadota</taxon>
        <taxon>Gammaproteobacteria</taxon>
        <taxon>Enterobacterales</taxon>
        <taxon>Morganellaceae</taxon>
        <taxon>Providencia</taxon>
    </lineage>
</organism>
<dbReference type="Proteomes" id="UP000078224">
    <property type="component" value="Unassembled WGS sequence"/>
</dbReference>
<dbReference type="AlphaFoldDB" id="A0A1B7K1H9"/>
<keyword evidence="1" id="KW-0472">Membrane</keyword>
<dbReference type="InterPro" id="IPR007054">
    <property type="entry name" value="Lysis_S"/>
</dbReference>
<gene>
    <name evidence="2" type="ORF">M998_0679</name>
</gene>